<evidence type="ECO:0000256" key="31">
    <source>
        <dbReference type="ARBA" id="ARBA00052834"/>
    </source>
</evidence>
<keyword evidence="16" id="KW-0443">Lipid metabolism</keyword>
<proteinExistence type="inferred from homology"/>
<evidence type="ECO:0000256" key="25">
    <source>
        <dbReference type="ARBA" id="ARBA00050222"/>
    </source>
</evidence>
<keyword evidence="18" id="KW-0472">Membrane</keyword>
<evidence type="ECO:0000256" key="24">
    <source>
        <dbReference type="ARBA" id="ARBA00049556"/>
    </source>
</evidence>
<keyword evidence="20" id="KW-0511">Multifunctional enzyme</keyword>
<evidence type="ECO:0000256" key="34">
    <source>
        <dbReference type="ARBA" id="ARBA00052989"/>
    </source>
</evidence>
<dbReference type="CDD" id="cd06558">
    <property type="entry name" value="crotonase-like"/>
    <property type="match status" value="1"/>
</dbReference>
<dbReference type="InterPro" id="IPR006176">
    <property type="entry name" value="3-OHacyl-CoA_DH_NAD-bd"/>
</dbReference>
<evidence type="ECO:0000256" key="35">
    <source>
        <dbReference type="ARBA" id="ARBA00062153"/>
    </source>
</evidence>
<dbReference type="AlphaFoldDB" id="A0A183C806"/>
<comment type="catalytic activity">
    <reaction evidence="21">
        <text>a (3S)-3-hydroxyacyl-CoA = a (2E)-enoyl-CoA + H2O</text>
        <dbReference type="Rhea" id="RHEA:16105"/>
        <dbReference type="ChEBI" id="CHEBI:15377"/>
        <dbReference type="ChEBI" id="CHEBI:57318"/>
        <dbReference type="ChEBI" id="CHEBI:58856"/>
        <dbReference type="EC" id="4.2.1.17"/>
    </reaction>
    <physiologicalReaction direction="right-to-left" evidence="21">
        <dbReference type="Rhea" id="RHEA:16107"/>
    </physiologicalReaction>
</comment>
<dbReference type="InterPro" id="IPR050136">
    <property type="entry name" value="FA_oxidation_alpha_subunit"/>
</dbReference>
<dbReference type="GO" id="GO:0005743">
    <property type="term" value="C:mitochondrial inner membrane"/>
    <property type="evidence" value="ECO:0007669"/>
    <property type="project" value="UniProtKB-SubCell"/>
</dbReference>
<dbReference type="NCBIfam" id="TIGR02441">
    <property type="entry name" value="fa_ox_alpha_mit"/>
    <property type="match status" value="1"/>
</dbReference>
<evidence type="ECO:0000259" key="43">
    <source>
        <dbReference type="Pfam" id="PF00725"/>
    </source>
</evidence>
<evidence type="ECO:0000256" key="37">
    <source>
        <dbReference type="ARBA" id="ARBA00068347"/>
    </source>
</evidence>
<evidence type="ECO:0000256" key="3">
    <source>
        <dbReference type="ARBA" id="ARBA00005005"/>
    </source>
</evidence>
<comment type="catalytic activity">
    <reaction evidence="30">
        <text>(3S)-3-hydroxydodecanoyl-CoA = (2E)-dodecenoyl-CoA + H2O</text>
        <dbReference type="Rhea" id="RHEA:31075"/>
        <dbReference type="ChEBI" id="CHEBI:15377"/>
        <dbReference type="ChEBI" id="CHEBI:57330"/>
        <dbReference type="ChEBI" id="CHEBI:62558"/>
    </reaction>
    <physiologicalReaction direction="right-to-left" evidence="30">
        <dbReference type="Rhea" id="RHEA:31077"/>
    </physiologicalReaction>
</comment>
<protein>
    <recommendedName>
        <fullName evidence="37">Trifunctional enzyme subunit alpha, mitochondrial</fullName>
        <ecNumber evidence="36">1.1.1.211</ecNumber>
        <ecNumber evidence="6">4.2.1.17</ecNumber>
    </recommendedName>
    <alternativeName>
        <fullName evidence="38">Monolysocardiolipin acyltransferase</fullName>
    </alternativeName>
    <alternativeName>
        <fullName evidence="39">TP-alpha</fullName>
    </alternativeName>
</protein>
<dbReference type="GO" id="GO:0070403">
    <property type="term" value="F:NAD+ binding"/>
    <property type="evidence" value="ECO:0007669"/>
    <property type="project" value="InterPro"/>
</dbReference>
<comment type="catalytic activity">
    <reaction evidence="26">
        <text>a long-chain (3S)-3-hydroxy fatty acyl-CoA + NAD(+) = a long-chain 3-oxo-fatty acyl-CoA + NADH + H(+)</text>
        <dbReference type="Rhea" id="RHEA:52656"/>
        <dbReference type="ChEBI" id="CHEBI:15378"/>
        <dbReference type="ChEBI" id="CHEBI:57540"/>
        <dbReference type="ChEBI" id="CHEBI:57945"/>
        <dbReference type="ChEBI" id="CHEBI:136757"/>
        <dbReference type="ChEBI" id="CHEBI:136758"/>
        <dbReference type="EC" id="1.1.1.211"/>
    </reaction>
    <physiologicalReaction direction="left-to-right" evidence="26">
        <dbReference type="Rhea" id="RHEA:52657"/>
    </physiologicalReaction>
</comment>
<dbReference type="InterPro" id="IPR001753">
    <property type="entry name" value="Enoyl-CoA_hydra/iso"/>
</dbReference>
<evidence type="ECO:0000256" key="14">
    <source>
        <dbReference type="ARBA" id="ARBA00023002"/>
    </source>
</evidence>
<evidence type="ECO:0000256" key="2">
    <source>
        <dbReference type="ARBA" id="ARBA00004273"/>
    </source>
</evidence>
<evidence type="ECO:0000256" key="19">
    <source>
        <dbReference type="ARBA" id="ARBA00023239"/>
    </source>
</evidence>
<dbReference type="Pfam" id="PF02737">
    <property type="entry name" value="3HCDH_N"/>
    <property type="match status" value="1"/>
</dbReference>
<dbReference type="WBParaSite" id="GPLIN_000900200">
    <property type="protein sequence ID" value="GPLIN_000900200"/>
    <property type="gene ID" value="GPLIN_000900200"/>
</dbReference>
<evidence type="ECO:0000256" key="26">
    <source>
        <dbReference type="ARBA" id="ARBA00050446"/>
    </source>
</evidence>
<comment type="catalytic activity">
    <reaction evidence="28">
        <text>(3S)-hydroxyoctanoyl-CoA = (2E)-octenoyl-CoA + H2O</text>
        <dbReference type="Rhea" id="RHEA:31199"/>
        <dbReference type="ChEBI" id="CHEBI:15377"/>
        <dbReference type="ChEBI" id="CHEBI:62242"/>
        <dbReference type="ChEBI" id="CHEBI:62617"/>
    </reaction>
    <physiologicalReaction direction="right-to-left" evidence="28">
        <dbReference type="Rhea" id="RHEA:31201"/>
    </physiologicalReaction>
</comment>
<evidence type="ECO:0000256" key="18">
    <source>
        <dbReference type="ARBA" id="ARBA00023136"/>
    </source>
</evidence>
<comment type="catalytic activity">
    <reaction evidence="34">
        <text>1'-[1,2-di-(9Z,12Z-octadecadienoyl)-sn-glycero-3-phospho]-3'-[1-(9Z,12Z-octadecadienoyl)-sn-glycero-3-phospho]-glycerol + hexadecanoyl-CoA = 1'-[1,2-di-(9Z,12Z-octadecadienoyl)-sn-glycero-3-phospho]-3'-[1-(9Z,12Z-octadecadienoyl)-2-hexadecanoyl-sn-glycero-3-phospho]-glycerol + CoA</text>
        <dbReference type="Rhea" id="RHEA:43680"/>
        <dbReference type="ChEBI" id="CHEBI:57287"/>
        <dbReference type="ChEBI" id="CHEBI:57379"/>
        <dbReference type="ChEBI" id="CHEBI:83580"/>
        <dbReference type="ChEBI" id="CHEBI:83583"/>
    </reaction>
    <physiologicalReaction direction="left-to-right" evidence="34">
        <dbReference type="Rhea" id="RHEA:43681"/>
    </physiologicalReaction>
</comment>
<comment type="similarity">
    <text evidence="5">In the N-terminal section; belongs to the enoyl-CoA hydratase/isomerase family.</text>
</comment>
<comment type="catalytic activity">
    <reaction evidence="23">
        <text>(3S)-hydroxydecanoyl-CoA + NAD(+) = 3-oxodecanoyl-CoA + NADH + H(+)</text>
        <dbReference type="Rhea" id="RHEA:31187"/>
        <dbReference type="ChEBI" id="CHEBI:15378"/>
        <dbReference type="ChEBI" id="CHEBI:57540"/>
        <dbReference type="ChEBI" id="CHEBI:57945"/>
        <dbReference type="ChEBI" id="CHEBI:62548"/>
        <dbReference type="ChEBI" id="CHEBI:62616"/>
    </reaction>
    <physiologicalReaction direction="left-to-right" evidence="23">
        <dbReference type="Rhea" id="RHEA:31188"/>
    </physiologicalReaction>
</comment>
<dbReference type="InterPro" id="IPR012803">
    <property type="entry name" value="Fa_ox_alpha_mit"/>
</dbReference>
<dbReference type="EC" id="4.2.1.17" evidence="6"/>
<feature type="site" description="Important for long-chain enoyl-CoA hydratase activity" evidence="41">
    <location>
        <position position="186"/>
    </location>
</feature>
<comment type="subunit">
    <text evidence="35">Heterotetramer of 2 alpha/HADHA and 2 beta/HADHB subunits; forms the mitochondrial trifunctional enzyme. Also purified as higher order heterooligomers including a 4 alpha/HADHA and 4 beta/HADHB heterooligomer which physiological significance remains unclear. The mitochondrial trifunctional enzyme interacts with MTLN.</text>
</comment>
<keyword evidence="12" id="KW-0809">Transit peptide</keyword>
<dbReference type="Gene3D" id="1.10.1040.50">
    <property type="match status" value="1"/>
</dbReference>
<dbReference type="FunFam" id="3.90.226.10:FF:000011">
    <property type="entry name" value="Fatty acid oxidation complex subunit alpha"/>
    <property type="match status" value="1"/>
</dbReference>
<evidence type="ECO:0000256" key="8">
    <source>
        <dbReference type="ARBA" id="ARBA00022553"/>
    </source>
</evidence>
<evidence type="ECO:0000256" key="36">
    <source>
        <dbReference type="ARBA" id="ARBA00066806"/>
    </source>
</evidence>
<evidence type="ECO:0000313" key="45">
    <source>
        <dbReference type="Proteomes" id="UP000050741"/>
    </source>
</evidence>
<keyword evidence="15" id="KW-0520">NAD</keyword>
<dbReference type="InterPro" id="IPR018376">
    <property type="entry name" value="Enoyl-CoA_hyd/isom_CS"/>
</dbReference>
<evidence type="ECO:0000256" key="41">
    <source>
        <dbReference type="PIRSR" id="PIRSR612803-2"/>
    </source>
</evidence>
<evidence type="ECO:0000256" key="9">
    <source>
        <dbReference type="ARBA" id="ARBA00022679"/>
    </source>
</evidence>
<keyword evidence="10" id="KW-0999">Mitochondrion inner membrane</keyword>
<comment type="pathway">
    <text evidence="3">Lipid metabolism; fatty acid beta-oxidation.</text>
</comment>
<dbReference type="GO" id="GO:0016507">
    <property type="term" value="C:mitochondrial fatty acid beta-oxidation multienzyme complex"/>
    <property type="evidence" value="ECO:0007669"/>
    <property type="project" value="InterPro"/>
</dbReference>
<keyword evidence="8" id="KW-0597">Phosphoprotein</keyword>
<evidence type="ECO:0000256" key="15">
    <source>
        <dbReference type="ARBA" id="ARBA00023027"/>
    </source>
</evidence>
<evidence type="ECO:0000313" key="46">
    <source>
        <dbReference type="WBParaSite" id="GPLIN_000900200"/>
    </source>
</evidence>
<evidence type="ECO:0000256" key="13">
    <source>
        <dbReference type="ARBA" id="ARBA00022990"/>
    </source>
</evidence>
<dbReference type="SUPFAM" id="SSF48179">
    <property type="entry name" value="6-phosphogluconate dehydrogenase C-terminal domain-like"/>
    <property type="match status" value="2"/>
</dbReference>
<evidence type="ECO:0000256" key="20">
    <source>
        <dbReference type="ARBA" id="ARBA00023268"/>
    </source>
</evidence>
<feature type="site" description="Important for long-chain enoyl-CoA hydratase activity" evidence="41">
    <location>
        <position position="208"/>
    </location>
</feature>
<comment type="catalytic activity">
    <reaction evidence="22">
        <text>(3S)-hydroxyhexadecanoyl-CoA + NAD(+) = 3-oxohexadecanoyl-CoA + NADH + H(+)</text>
        <dbReference type="Rhea" id="RHEA:31159"/>
        <dbReference type="ChEBI" id="CHEBI:15378"/>
        <dbReference type="ChEBI" id="CHEBI:57349"/>
        <dbReference type="ChEBI" id="CHEBI:57540"/>
        <dbReference type="ChEBI" id="CHEBI:57945"/>
        <dbReference type="ChEBI" id="CHEBI:62613"/>
    </reaction>
    <physiologicalReaction direction="left-to-right" evidence="22">
        <dbReference type="Rhea" id="RHEA:31160"/>
    </physiologicalReaction>
</comment>
<evidence type="ECO:0000256" key="17">
    <source>
        <dbReference type="ARBA" id="ARBA00023128"/>
    </source>
</evidence>
<reference evidence="45" key="1">
    <citation type="submission" date="2013-12" db="EMBL/GenBank/DDBJ databases">
        <authorList>
            <person name="Aslett M."/>
        </authorList>
    </citation>
    <scope>NUCLEOTIDE SEQUENCE [LARGE SCALE GENOMIC DNA]</scope>
    <source>
        <strain evidence="45">Lindley</strain>
    </source>
</reference>
<dbReference type="PANTHER" id="PTHR43612">
    <property type="entry name" value="TRIFUNCTIONAL ENZYME SUBUNIT ALPHA"/>
    <property type="match status" value="1"/>
</dbReference>
<dbReference type="UniPathway" id="UPA00659"/>
<reference evidence="45" key="2">
    <citation type="submission" date="2014-05" db="EMBL/GenBank/DDBJ databases">
        <title>The genome and life-stage specific transcriptomes of Globodera pallida elucidate key aspects of plant parasitism by a cyst nematode.</title>
        <authorList>
            <person name="Cotton J.A."/>
            <person name="Lilley C.J."/>
            <person name="Jones L.M."/>
            <person name="Kikuchi T."/>
            <person name="Reid A.J."/>
            <person name="Thorpe P."/>
            <person name="Tsai I.J."/>
            <person name="Beasley H."/>
            <person name="Blok V."/>
            <person name="Cock P.J.A."/>
            <person name="Van den Akker S.E."/>
            <person name="Holroyd N."/>
            <person name="Hunt M."/>
            <person name="Mantelin S."/>
            <person name="Naghra H."/>
            <person name="Pain A."/>
            <person name="Palomares-Rius J.E."/>
            <person name="Zarowiecki M."/>
            <person name="Berriman M."/>
            <person name="Jones J.T."/>
            <person name="Urwin P.E."/>
        </authorList>
    </citation>
    <scope>NUCLEOTIDE SEQUENCE [LARGE SCALE GENOMIC DNA]</scope>
    <source>
        <strain evidence="45">Lindley</strain>
    </source>
</reference>
<comment type="catalytic activity">
    <reaction evidence="29">
        <text>(3S)-hydroxyoctanoyl-CoA + NAD(+) = 3-oxooctanoyl-CoA + NADH + H(+)</text>
        <dbReference type="Rhea" id="RHEA:31195"/>
        <dbReference type="ChEBI" id="CHEBI:15378"/>
        <dbReference type="ChEBI" id="CHEBI:57540"/>
        <dbReference type="ChEBI" id="CHEBI:57945"/>
        <dbReference type="ChEBI" id="CHEBI:62617"/>
        <dbReference type="ChEBI" id="CHEBI:62619"/>
    </reaction>
    <physiologicalReaction direction="left-to-right" evidence="29">
        <dbReference type="Rhea" id="RHEA:31196"/>
    </physiologicalReaction>
</comment>
<dbReference type="PROSITE" id="PS00166">
    <property type="entry name" value="ENOYL_COA_HYDRATASE"/>
    <property type="match status" value="1"/>
</dbReference>
<evidence type="ECO:0000256" key="10">
    <source>
        <dbReference type="ARBA" id="ARBA00022792"/>
    </source>
</evidence>
<evidence type="ECO:0000256" key="4">
    <source>
        <dbReference type="ARBA" id="ARBA00007005"/>
    </source>
</evidence>
<dbReference type="SUPFAM" id="SSF52096">
    <property type="entry name" value="ClpP/crotonase"/>
    <property type="match status" value="1"/>
</dbReference>
<keyword evidence="13" id="KW-0007">Acetylation</keyword>
<dbReference type="InterPro" id="IPR008927">
    <property type="entry name" value="6-PGluconate_DH-like_C_sf"/>
</dbReference>
<comment type="similarity">
    <text evidence="42">Belongs to the enoyl-CoA hydratase/isomerase family.</text>
</comment>
<dbReference type="InterPro" id="IPR006108">
    <property type="entry name" value="3HC_DH_C"/>
</dbReference>
<dbReference type="InterPro" id="IPR029045">
    <property type="entry name" value="ClpP/crotonase-like_dom_sf"/>
</dbReference>
<sequence length="803" mass="87335">MLPRLCNTTLLLRNIRISPAVLSQLAMQSSTPPSPSTAAQSPACKIEPSKPKIDAEPGKFTENTVVKTAGRKDAVTWSLKGQGIAVLKIDIPDVKENTLNEAVSEDLRKAFDAIEQNSSVRGVVLMSNKPNSFVAGADIGMLSRCNTADAAARISRDAKIHFDRMEGSKKPIVAAISGSCMGGGLEMALACHYRIALNSSKTQFALPEVMLGLLPGAGGTQRLPKLISLQNTLDMMLTGKTIRPDKAKKMGFVDQLVQPLGPGLTDPISGTHRYLEEVAISTCEQLAAGTLKVNRVRPRLERMQNALMTRWPLLDAVMMRMARGKVLKQTHGNYPAPLRILDVIRTGLVDGLQEGYEEETREFGNLTQTTESQALIGLFKGQTECKKNKYGEARKTERMAVIGAGLMGAGIANVSIDKGIETILVDTSQTALDRGLKQITTQMEGQLKRRKFTAAEHAVFLTKLKPVVNDYEKLREVDVVVEAVFEDVGLKHKIIQKLEQVVPSHCVIATNTSALPIRDIASAAQRPERVIGMHYFSPVDKMQLLEIIVSEKTSKEALAVAAKLGLAQKKLIVVVKDGPGFFVVRCLAPMLNEVVRLFQEGVSPQQVDKITTQFGFPVGMATLADEVGLDVGDHVAAFLSKSLGPRVQGGSPELLAELTRAGFKGKKSGAGIYTYSTEGSKKSKKLPNVKAQEILARYQLTPSEGASSVEDQQIRVVSRFVNEALICLEEGIITSPSDGDVASVFGLGFPPFWGGPFRFVDLYGAQKLVKQMERYGNIYTAVQFQPCQLLLDCAKSGRKFYPK</sequence>
<evidence type="ECO:0000259" key="44">
    <source>
        <dbReference type="Pfam" id="PF02737"/>
    </source>
</evidence>
<dbReference type="GO" id="GO:0004300">
    <property type="term" value="F:enoyl-CoA hydratase activity"/>
    <property type="evidence" value="ECO:0007669"/>
    <property type="project" value="UniProtKB-EC"/>
</dbReference>
<reference evidence="46" key="3">
    <citation type="submission" date="2016-06" db="UniProtKB">
        <authorList>
            <consortium name="WormBaseParasite"/>
        </authorList>
    </citation>
    <scope>IDENTIFICATION</scope>
</reference>
<dbReference type="GO" id="GO:0006635">
    <property type="term" value="P:fatty acid beta-oxidation"/>
    <property type="evidence" value="ECO:0007669"/>
    <property type="project" value="UniProtKB-UniPathway"/>
</dbReference>
<dbReference type="Proteomes" id="UP000050741">
    <property type="component" value="Unassembled WGS sequence"/>
</dbReference>
<evidence type="ECO:0000256" key="16">
    <source>
        <dbReference type="ARBA" id="ARBA00023098"/>
    </source>
</evidence>
<dbReference type="EC" id="1.1.1.211" evidence="36"/>
<evidence type="ECO:0000256" key="33">
    <source>
        <dbReference type="ARBA" id="ARBA00052945"/>
    </source>
</evidence>
<dbReference type="FunFam" id="1.10.1040.50:FF:000002">
    <property type="entry name" value="Trifunctional enzyme subunit alpha, mitochondrial"/>
    <property type="match status" value="1"/>
</dbReference>
<evidence type="ECO:0000256" key="22">
    <source>
        <dbReference type="ARBA" id="ARBA00047613"/>
    </source>
</evidence>
<feature type="domain" description="3-hydroxyacyl-CoA dehydrogenase C-terminal" evidence="43">
    <location>
        <begin position="715"/>
        <end position="798"/>
    </location>
</feature>
<evidence type="ECO:0000256" key="38">
    <source>
        <dbReference type="ARBA" id="ARBA00077617"/>
    </source>
</evidence>
<dbReference type="InterPro" id="IPR036291">
    <property type="entry name" value="NAD(P)-bd_dom_sf"/>
</dbReference>
<comment type="catalytic activity">
    <reaction evidence="24">
        <text>a (3S)-3-hydroxyacyl-CoA + NAD(+) = a 3-oxoacyl-CoA + NADH + H(+)</text>
        <dbReference type="Rhea" id="RHEA:22432"/>
        <dbReference type="ChEBI" id="CHEBI:15378"/>
        <dbReference type="ChEBI" id="CHEBI:57318"/>
        <dbReference type="ChEBI" id="CHEBI:57540"/>
        <dbReference type="ChEBI" id="CHEBI:57945"/>
        <dbReference type="ChEBI" id="CHEBI:90726"/>
        <dbReference type="EC" id="1.1.1.35"/>
    </reaction>
</comment>
<organism evidence="45 46">
    <name type="scientific">Globodera pallida</name>
    <name type="common">Potato cyst nematode worm</name>
    <name type="synonym">Heterodera pallida</name>
    <dbReference type="NCBI Taxonomy" id="36090"/>
    <lineage>
        <taxon>Eukaryota</taxon>
        <taxon>Metazoa</taxon>
        <taxon>Ecdysozoa</taxon>
        <taxon>Nematoda</taxon>
        <taxon>Chromadorea</taxon>
        <taxon>Rhabditida</taxon>
        <taxon>Tylenchina</taxon>
        <taxon>Tylenchomorpha</taxon>
        <taxon>Tylenchoidea</taxon>
        <taxon>Heteroderidae</taxon>
        <taxon>Heteroderinae</taxon>
        <taxon>Globodera</taxon>
    </lineage>
</organism>
<evidence type="ECO:0000256" key="32">
    <source>
        <dbReference type="ARBA" id="ARBA00052860"/>
    </source>
</evidence>
<comment type="subcellular location">
    <subcellularLocation>
        <location evidence="2">Mitochondrion inner membrane</location>
    </subcellularLocation>
</comment>
<evidence type="ECO:0000256" key="7">
    <source>
        <dbReference type="ARBA" id="ARBA00022481"/>
    </source>
</evidence>
<evidence type="ECO:0000256" key="27">
    <source>
        <dbReference type="ARBA" id="ARBA00051215"/>
    </source>
</evidence>
<feature type="site" description="Important for hydroxyacyl-coenzyme A dehydrogenase activity" evidence="41">
    <location>
        <position position="534"/>
    </location>
</feature>
<evidence type="ECO:0000256" key="23">
    <source>
        <dbReference type="ARBA" id="ARBA00048361"/>
    </source>
</evidence>
<feature type="domain" description="3-hydroxyacyl-CoA dehydrogenase NAD binding" evidence="44">
    <location>
        <begin position="399"/>
        <end position="577"/>
    </location>
</feature>
<comment type="catalytic activity">
    <reaction evidence="33">
        <text>(3S)-3-hydroxydodecanoyl-CoA + NAD(+) = 3-oxododecanoyl-CoA + NADH + H(+)</text>
        <dbReference type="Rhea" id="RHEA:31179"/>
        <dbReference type="ChEBI" id="CHEBI:15378"/>
        <dbReference type="ChEBI" id="CHEBI:57540"/>
        <dbReference type="ChEBI" id="CHEBI:57945"/>
        <dbReference type="ChEBI" id="CHEBI:62558"/>
        <dbReference type="ChEBI" id="CHEBI:62615"/>
    </reaction>
    <physiologicalReaction direction="left-to-right" evidence="33">
        <dbReference type="Rhea" id="RHEA:31180"/>
    </physiologicalReaction>
</comment>
<dbReference type="GO" id="GO:0016740">
    <property type="term" value="F:transferase activity"/>
    <property type="evidence" value="ECO:0007669"/>
    <property type="project" value="UniProtKB-KW"/>
</dbReference>
<keyword evidence="7" id="KW-0488">Methylation</keyword>
<evidence type="ECO:0000256" key="42">
    <source>
        <dbReference type="RuleBase" id="RU003707"/>
    </source>
</evidence>
<keyword evidence="17" id="KW-0496">Mitochondrion</keyword>
<dbReference type="FunFam" id="3.40.50.720:FF:000009">
    <property type="entry name" value="Fatty oxidation complex, alpha subunit"/>
    <property type="match status" value="1"/>
</dbReference>
<feature type="domain" description="3-hydroxyacyl-CoA dehydrogenase C-terminal" evidence="43">
    <location>
        <begin position="580"/>
        <end position="675"/>
    </location>
</feature>
<evidence type="ECO:0000256" key="1">
    <source>
        <dbReference type="ARBA" id="ARBA00000469"/>
    </source>
</evidence>
<keyword evidence="9" id="KW-0808">Transferase</keyword>
<evidence type="ECO:0000256" key="39">
    <source>
        <dbReference type="ARBA" id="ARBA00083277"/>
    </source>
</evidence>
<evidence type="ECO:0000256" key="40">
    <source>
        <dbReference type="PIRSR" id="PIRSR612803-1"/>
    </source>
</evidence>
<evidence type="ECO:0000256" key="28">
    <source>
        <dbReference type="ARBA" id="ARBA00051877"/>
    </source>
</evidence>
<keyword evidence="14" id="KW-0560">Oxidoreductase</keyword>
<evidence type="ECO:0000256" key="21">
    <source>
        <dbReference type="ARBA" id="ARBA00035854"/>
    </source>
</evidence>
<feature type="active site" description="For hydroxyacyl-coenzyme A dehydrogenase activity" evidence="40">
    <location>
        <position position="546"/>
    </location>
</feature>
<evidence type="ECO:0000256" key="12">
    <source>
        <dbReference type="ARBA" id="ARBA00022946"/>
    </source>
</evidence>
<comment type="catalytic activity">
    <reaction evidence="25">
        <text>1'-[1,2-di-(9Z,12Z-octadecadienoyl)-sn-glycero-3-phospho]-3'-[1-(9Z,12Z-octadecadienoyl)-sn-glycero-3-phospho]-glycerol + (9Z,12Z)-octadecadienoyl-CoA = 1',3'-bis-[1,2-di-(9Z,12Z-octadecadienoyl)-sn-glycero-3-phospho]-glycerol + CoA</text>
        <dbReference type="Rhea" id="RHEA:43672"/>
        <dbReference type="ChEBI" id="CHEBI:57287"/>
        <dbReference type="ChEBI" id="CHEBI:57383"/>
        <dbReference type="ChEBI" id="CHEBI:83580"/>
        <dbReference type="ChEBI" id="CHEBI:83581"/>
    </reaction>
    <physiologicalReaction direction="left-to-right" evidence="25">
        <dbReference type="Rhea" id="RHEA:43673"/>
    </physiologicalReaction>
</comment>
<evidence type="ECO:0000256" key="30">
    <source>
        <dbReference type="ARBA" id="ARBA00052711"/>
    </source>
</evidence>
<evidence type="ECO:0000256" key="6">
    <source>
        <dbReference type="ARBA" id="ARBA00012076"/>
    </source>
</evidence>
<comment type="catalytic activity">
    <reaction evidence="32">
        <text>1'-[1,2-di-(9Z,12Z-octadecadienoyl)-sn-glycero-3-phospho]-3'-[1-(9Z,12Z-octadecadienoyl)-sn-glycero-3-phospho]-glycerol + (9Z)-octadecenoyl-CoA = 1'-[1,2-di-(9Z,12Z-octadecadienoyl)-sn-glycero-3-phospho]-3'-[1-(9Z,12Z-octadecadienoyl)-2-(9Z-octadecenoyl)-sn-glycero-3-phospho]-glycerol + CoA</text>
        <dbReference type="Rhea" id="RHEA:43676"/>
        <dbReference type="ChEBI" id="CHEBI:57287"/>
        <dbReference type="ChEBI" id="CHEBI:57387"/>
        <dbReference type="ChEBI" id="CHEBI:83580"/>
        <dbReference type="ChEBI" id="CHEBI:83582"/>
    </reaction>
    <physiologicalReaction direction="left-to-right" evidence="32">
        <dbReference type="Rhea" id="RHEA:43677"/>
    </physiologicalReaction>
</comment>
<evidence type="ECO:0000256" key="11">
    <source>
        <dbReference type="ARBA" id="ARBA00022832"/>
    </source>
</evidence>
<comment type="catalytic activity">
    <reaction evidence="31">
        <text>(3S)-hydroxytetradecanoyl-CoA + NAD(+) = 3-oxotetradecanoyl-CoA + NADH + H(+)</text>
        <dbReference type="Rhea" id="RHEA:31167"/>
        <dbReference type="ChEBI" id="CHEBI:15378"/>
        <dbReference type="ChEBI" id="CHEBI:57540"/>
        <dbReference type="ChEBI" id="CHEBI:57945"/>
        <dbReference type="ChEBI" id="CHEBI:62543"/>
        <dbReference type="ChEBI" id="CHEBI:62614"/>
    </reaction>
    <physiologicalReaction direction="left-to-right" evidence="31">
        <dbReference type="Rhea" id="RHEA:31168"/>
    </physiologicalReaction>
</comment>
<dbReference type="PANTHER" id="PTHR43612:SF3">
    <property type="entry name" value="TRIFUNCTIONAL ENZYME SUBUNIT ALPHA, MITOCHONDRIAL"/>
    <property type="match status" value="1"/>
</dbReference>
<keyword evidence="11" id="KW-0276">Fatty acid metabolism</keyword>
<accession>A0A183C806</accession>
<comment type="catalytic activity">
    <reaction evidence="1">
        <text>(3S)-hydroxyhexadecanoyl-CoA = (2E)-hexadecenoyl-CoA + H2O</text>
        <dbReference type="Rhea" id="RHEA:31163"/>
        <dbReference type="ChEBI" id="CHEBI:15377"/>
        <dbReference type="ChEBI" id="CHEBI:61526"/>
        <dbReference type="ChEBI" id="CHEBI:62613"/>
    </reaction>
    <physiologicalReaction direction="right-to-left" evidence="1">
        <dbReference type="Rhea" id="RHEA:31165"/>
    </physiologicalReaction>
</comment>
<evidence type="ECO:0000256" key="5">
    <source>
        <dbReference type="ARBA" id="ARBA00008750"/>
    </source>
</evidence>
<dbReference type="GO" id="GO:0016509">
    <property type="term" value="F:long-chain (3S)-3-hydroxyacyl-CoA dehydrogenase (NAD+) activity"/>
    <property type="evidence" value="ECO:0007669"/>
    <property type="project" value="UniProtKB-EC"/>
</dbReference>
<dbReference type="Gene3D" id="3.40.50.720">
    <property type="entry name" value="NAD(P)-binding Rossmann-like Domain"/>
    <property type="match status" value="1"/>
</dbReference>
<dbReference type="Pfam" id="PF00378">
    <property type="entry name" value="ECH_1"/>
    <property type="match status" value="1"/>
</dbReference>
<dbReference type="Gene3D" id="3.90.226.10">
    <property type="entry name" value="2-enoyl-CoA Hydratase, Chain A, domain 1"/>
    <property type="match status" value="1"/>
</dbReference>
<keyword evidence="19" id="KW-0456">Lyase</keyword>
<keyword evidence="45" id="KW-1185">Reference proteome</keyword>
<comment type="catalytic activity">
    <reaction evidence="27">
        <text>a 4-saturated-(3S)-3-hydroxyacyl-CoA = a (3E)-enoyl-CoA + H2O</text>
        <dbReference type="Rhea" id="RHEA:20724"/>
        <dbReference type="ChEBI" id="CHEBI:15377"/>
        <dbReference type="ChEBI" id="CHEBI:58521"/>
        <dbReference type="ChEBI" id="CHEBI:137480"/>
        <dbReference type="EC" id="4.2.1.17"/>
    </reaction>
    <physiologicalReaction direction="right-to-left" evidence="27">
        <dbReference type="Rhea" id="RHEA:20726"/>
    </physiologicalReaction>
</comment>
<dbReference type="SUPFAM" id="SSF51735">
    <property type="entry name" value="NAD(P)-binding Rossmann-fold domains"/>
    <property type="match status" value="1"/>
</dbReference>
<comment type="similarity">
    <text evidence="4">In the central section; belongs to the 3-hydroxyacyl-CoA dehydrogenase family.</text>
</comment>
<evidence type="ECO:0000256" key="29">
    <source>
        <dbReference type="ARBA" id="ARBA00052224"/>
    </source>
</evidence>
<name>A0A183C806_GLOPA</name>
<dbReference type="Pfam" id="PF00725">
    <property type="entry name" value="3HCDH"/>
    <property type="match status" value="2"/>
</dbReference>